<dbReference type="SUPFAM" id="SSF56752">
    <property type="entry name" value="D-aminoacid aminotransferase-like PLP-dependent enzymes"/>
    <property type="match status" value="1"/>
</dbReference>
<dbReference type="Pfam" id="PF01063">
    <property type="entry name" value="Aminotran_4"/>
    <property type="match status" value="1"/>
</dbReference>
<dbReference type="Proteomes" id="UP001596298">
    <property type="component" value="Unassembled WGS sequence"/>
</dbReference>
<evidence type="ECO:0000313" key="2">
    <source>
        <dbReference type="Proteomes" id="UP001596298"/>
    </source>
</evidence>
<dbReference type="InterPro" id="IPR036038">
    <property type="entry name" value="Aminotransferase-like"/>
</dbReference>
<organism evidence="1 2">
    <name type="scientific">Flexivirga alba</name>
    <dbReference type="NCBI Taxonomy" id="702742"/>
    <lineage>
        <taxon>Bacteria</taxon>
        <taxon>Bacillati</taxon>
        <taxon>Actinomycetota</taxon>
        <taxon>Actinomycetes</taxon>
        <taxon>Micrococcales</taxon>
        <taxon>Dermacoccaceae</taxon>
        <taxon>Flexivirga</taxon>
    </lineage>
</organism>
<protein>
    <submittedName>
        <fullName evidence="1">Aminotransferase class IV</fullName>
    </submittedName>
</protein>
<keyword evidence="1" id="KW-0808">Transferase</keyword>
<keyword evidence="1" id="KW-0032">Aminotransferase</keyword>
<dbReference type="InterPro" id="IPR043132">
    <property type="entry name" value="BCAT-like_C"/>
</dbReference>
<comment type="caution">
    <text evidence="1">The sequence shown here is derived from an EMBL/GenBank/DDBJ whole genome shotgun (WGS) entry which is preliminary data.</text>
</comment>
<dbReference type="GO" id="GO:0008483">
    <property type="term" value="F:transaminase activity"/>
    <property type="evidence" value="ECO:0007669"/>
    <property type="project" value="UniProtKB-KW"/>
</dbReference>
<dbReference type="InterPro" id="IPR001544">
    <property type="entry name" value="Aminotrans_IV"/>
</dbReference>
<gene>
    <name evidence="1" type="ORF">ACFQDH_05055</name>
</gene>
<accession>A0ABW2AD37</accession>
<keyword evidence="2" id="KW-1185">Reference proteome</keyword>
<proteinExistence type="predicted"/>
<dbReference type="Gene3D" id="3.20.10.10">
    <property type="entry name" value="D-amino Acid Aminotransferase, subunit A, domain 2"/>
    <property type="match status" value="1"/>
</dbReference>
<sequence>MTSAAPQPRCRLLTDTAVVDLARAGTIVLDSWHLYDGAGVAVDRHRERFTAHVREVFEIGEEESGSAYDHALAHLPVEGSWFPAFVWTTDGLRLLVRPFPVEQLRQSTTLLLLPTRDARKRPDIKGFDFLSQIYAHRQATEAGYDDQVLATAGGSLSETVFATLILARQGELVVPHAPRLDSVTLAVLRERAGRPVRVAPVTASHLLTAPAIFILSALHGVRVVERVNDTSYQPNPQLREALQTALEGARRPIADLLPGGEPPCASC</sequence>
<dbReference type="RefSeq" id="WP_382399087.1">
    <property type="nucleotide sequence ID" value="NZ_JBHSWH010000001.1"/>
</dbReference>
<reference evidence="2" key="1">
    <citation type="journal article" date="2019" name="Int. J. Syst. Evol. Microbiol.">
        <title>The Global Catalogue of Microorganisms (GCM) 10K type strain sequencing project: providing services to taxonomists for standard genome sequencing and annotation.</title>
        <authorList>
            <consortium name="The Broad Institute Genomics Platform"/>
            <consortium name="The Broad Institute Genome Sequencing Center for Infectious Disease"/>
            <person name="Wu L."/>
            <person name="Ma J."/>
        </authorList>
    </citation>
    <scope>NUCLEOTIDE SEQUENCE [LARGE SCALE GENOMIC DNA]</scope>
    <source>
        <strain evidence="2">CCUG 58127</strain>
    </source>
</reference>
<dbReference type="EMBL" id="JBHSWH010000001">
    <property type="protein sequence ID" value="MFC6704655.1"/>
    <property type="molecule type" value="Genomic_DNA"/>
</dbReference>
<evidence type="ECO:0000313" key="1">
    <source>
        <dbReference type="EMBL" id="MFC6704655.1"/>
    </source>
</evidence>
<name>A0ABW2AD37_9MICO</name>